<organism evidence="2 3">
    <name type="scientific">Acetobacter persici</name>
    <dbReference type="NCBI Taxonomy" id="1076596"/>
    <lineage>
        <taxon>Bacteria</taxon>
        <taxon>Pseudomonadati</taxon>
        <taxon>Pseudomonadota</taxon>
        <taxon>Alphaproteobacteria</taxon>
        <taxon>Acetobacterales</taxon>
        <taxon>Acetobacteraceae</taxon>
        <taxon>Acetobacter</taxon>
    </lineage>
</organism>
<dbReference type="CDD" id="cd07067">
    <property type="entry name" value="HP_PGM_like"/>
    <property type="match status" value="1"/>
</dbReference>
<keyword evidence="3" id="KW-1185">Reference proteome</keyword>
<proteinExistence type="predicted"/>
<dbReference type="PANTHER" id="PTHR48100">
    <property type="entry name" value="BROAD-SPECIFICITY PHOSPHATASE YOR283W-RELATED"/>
    <property type="match status" value="1"/>
</dbReference>
<dbReference type="Gene3D" id="3.40.50.1240">
    <property type="entry name" value="Phosphoglycerate mutase-like"/>
    <property type="match status" value="1"/>
</dbReference>
<dbReference type="GO" id="GO:0005737">
    <property type="term" value="C:cytoplasm"/>
    <property type="evidence" value="ECO:0007669"/>
    <property type="project" value="TreeGrafter"/>
</dbReference>
<accession>A0A6V8I7M5</accession>
<gene>
    <name evidence="2" type="ORF">DmAi_16220</name>
</gene>
<evidence type="ECO:0000313" key="2">
    <source>
        <dbReference type="EMBL" id="GFE93563.1"/>
    </source>
</evidence>
<sequence length="239" mass="25869">MAQSFPVLLVRHAPVMVPEGVCYGRQDVALRPGWERVTSGLAVLAQGAVCRVLYTSPAARCQQMARKLAASTGMELRIDPRLAEMNFGEWEGRLWQDIDRGLLDAWAADPEGFVPPGGESGRALCHRVRAFWQEVQQASTPACVLSHGGPLRVLSALAAGTPPALLAPSMPQGFARLFMVSASANLTPEKEEAADAQRSSRPHTPRSARVVPLWPRNARRAAAESHFTFPKTDTGPVLT</sequence>
<dbReference type="PANTHER" id="PTHR48100:SF1">
    <property type="entry name" value="HISTIDINE PHOSPHATASE FAMILY PROTEIN-RELATED"/>
    <property type="match status" value="1"/>
</dbReference>
<dbReference type="InterPro" id="IPR029033">
    <property type="entry name" value="His_PPase_superfam"/>
</dbReference>
<dbReference type="EMBL" id="BLJP01000005">
    <property type="protein sequence ID" value="GFE93563.1"/>
    <property type="molecule type" value="Genomic_DNA"/>
</dbReference>
<dbReference type="InterPro" id="IPR050275">
    <property type="entry name" value="PGM_Phosphatase"/>
</dbReference>
<comment type="caution">
    <text evidence="2">The sequence shown here is derived from an EMBL/GenBank/DDBJ whole genome shotgun (WGS) entry which is preliminary data.</text>
</comment>
<dbReference type="OrthoDB" id="9781415at2"/>
<evidence type="ECO:0000256" key="1">
    <source>
        <dbReference type="SAM" id="MobiDB-lite"/>
    </source>
</evidence>
<dbReference type="AlphaFoldDB" id="A0A6V8I7M5"/>
<dbReference type="GO" id="GO:0016791">
    <property type="term" value="F:phosphatase activity"/>
    <property type="evidence" value="ECO:0007669"/>
    <property type="project" value="TreeGrafter"/>
</dbReference>
<protein>
    <recommendedName>
        <fullName evidence="4">Phosphoglycerate mutase</fullName>
    </recommendedName>
</protein>
<dbReference type="Proteomes" id="UP000548726">
    <property type="component" value="Unassembled WGS sequence"/>
</dbReference>
<name>A0A6V8I7M5_9PROT</name>
<dbReference type="Pfam" id="PF00300">
    <property type="entry name" value="His_Phos_1"/>
    <property type="match status" value="1"/>
</dbReference>
<dbReference type="SUPFAM" id="SSF53254">
    <property type="entry name" value="Phosphoglycerate mutase-like"/>
    <property type="match status" value="1"/>
</dbReference>
<evidence type="ECO:0000313" key="3">
    <source>
        <dbReference type="Proteomes" id="UP000548726"/>
    </source>
</evidence>
<feature type="region of interest" description="Disordered" evidence="1">
    <location>
        <begin position="188"/>
        <end position="215"/>
    </location>
</feature>
<reference evidence="2 3" key="1">
    <citation type="journal article" date="2020" name="Cell Rep.">
        <title>Local necrotic cells trigger systemic immune activation via gut microbiome dysbiosis in Drosophila.</title>
        <authorList>
            <person name="Kosakamoto H."/>
            <person name="Yamauchi T."/>
            <person name="Akuzawa-Tokita Y."/>
            <person name="Nishimura K."/>
            <person name="Soga T."/>
            <person name="Murakami T."/>
            <person name="Mori H."/>
            <person name="Yamamoto K."/>
            <person name="Miyazaki R."/>
            <person name="Koto A."/>
            <person name="Miura M."/>
            <person name="Obata F."/>
        </authorList>
    </citation>
    <scope>NUCLEOTIDE SEQUENCE [LARGE SCALE GENOMIC DNA]</scope>
    <source>
        <strain evidence="2 3">Ai</strain>
    </source>
</reference>
<evidence type="ECO:0008006" key="4">
    <source>
        <dbReference type="Google" id="ProtNLM"/>
    </source>
</evidence>
<dbReference type="SMART" id="SM00855">
    <property type="entry name" value="PGAM"/>
    <property type="match status" value="1"/>
</dbReference>
<dbReference type="InterPro" id="IPR013078">
    <property type="entry name" value="His_Pase_superF_clade-1"/>
</dbReference>